<keyword evidence="4" id="KW-1185">Reference proteome</keyword>
<dbReference type="PANTHER" id="PTHR43591:SF102">
    <property type="entry name" value="S-ADENOSYL-L-METHIONINE-DEPENDENT METHYLTRANSFERASE"/>
    <property type="match status" value="1"/>
</dbReference>
<gene>
    <name evidence="3" type="ORF">SCAR479_07769</name>
</gene>
<dbReference type="InterPro" id="IPR029063">
    <property type="entry name" value="SAM-dependent_MTases_sf"/>
</dbReference>
<feature type="compositionally biased region" description="Polar residues" evidence="2">
    <location>
        <begin position="1"/>
        <end position="12"/>
    </location>
</feature>
<feature type="compositionally biased region" description="Low complexity" evidence="2">
    <location>
        <begin position="18"/>
        <end position="35"/>
    </location>
</feature>
<feature type="region of interest" description="Disordered" evidence="2">
    <location>
        <begin position="1"/>
        <end position="53"/>
    </location>
</feature>
<proteinExistence type="inferred from homology"/>
<evidence type="ECO:0000256" key="2">
    <source>
        <dbReference type="SAM" id="MobiDB-lite"/>
    </source>
</evidence>
<evidence type="ECO:0000313" key="4">
    <source>
        <dbReference type="Proteomes" id="UP001465668"/>
    </source>
</evidence>
<feature type="region of interest" description="Disordered" evidence="2">
    <location>
        <begin position="80"/>
        <end position="118"/>
    </location>
</feature>
<comment type="similarity">
    <text evidence="1">Belongs to the methyltransferase superfamily. LaeA methyltransferase family.</text>
</comment>
<dbReference type="CDD" id="cd02440">
    <property type="entry name" value="AdoMet_MTases"/>
    <property type="match status" value="1"/>
</dbReference>
<organism evidence="3 4">
    <name type="scientific">Seiridium cardinale</name>
    <dbReference type="NCBI Taxonomy" id="138064"/>
    <lineage>
        <taxon>Eukaryota</taxon>
        <taxon>Fungi</taxon>
        <taxon>Dikarya</taxon>
        <taxon>Ascomycota</taxon>
        <taxon>Pezizomycotina</taxon>
        <taxon>Sordariomycetes</taxon>
        <taxon>Xylariomycetidae</taxon>
        <taxon>Amphisphaeriales</taxon>
        <taxon>Sporocadaceae</taxon>
        <taxon>Seiridium</taxon>
    </lineage>
</organism>
<evidence type="ECO:0008006" key="5">
    <source>
        <dbReference type="Google" id="ProtNLM"/>
    </source>
</evidence>
<dbReference type="Proteomes" id="UP001465668">
    <property type="component" value="Unassembled WGS sequence"/>
</dbReference>
<evidence type="ECO:0000256" key="1">
    <source>
        <dbReference type="ARBA" id="ARBA00038158"/>
    </source>
</evidence>
<dbReference type="Gene3D" id="3.40.50.150">
    <property type="entry name" value="Vaccinia Virus protein VP39"/>
    <property type="match status" value="1"/>
</dbReference>
<accession>A0ABR2XPE2</accession>
<reference evidence="3 4" key="1">
    <citation type="submission" date="2024-02" db="EMBL/GenBank/DDBJ databases">
        <title>First draft genome assembly of two strains of Seiridium cardinale.</title>
        <authorList>
            <person name="Emiliani G."/>
            <person name="Scali E."/>
        </authorList>
    </citation>
    <scope>NUCLEOTIDE SEQUENCE [LARGE SCALE GENOMIC DNA]</scope>
    <source>
        <strain evidence="3 4">BM-138-000479</strain>
    </source>
</reference>
<dbReference type="EMBL" id="JARVKM010000033">
    <property type="protein sequence ID" value="KAK9775662.1"/>
    <property type="molecule type" value="Genomic_DNA"/>
</dbReference>
<protein>
    <recommendedName>
        <fullName evidence="5">Methyltransferase</fullName>
    </recommendedName>
</protein>
<sequence length="453" mass="50424">MPQDLTNAENGTSGDGLSPHSTPSPTASNSTSKSSAQHIPEDRDGPLQGNINLPVEAISHFEQFPAGQFISEHAIDLQSQGGLALQSQSPPDSPRQLPDHSDTSGHDAPQPQPQPHVAQWSTQALNPLIPHFIDPELVRNSSGSSVLEEDAVLGESGRTYHGYKDGLSSYLLPNDGAEQDRLDFQHAMMAHLWEGRLVLAPLPRAPKLVHDVATGTGIWALEFARANPTSFVIGTDLSKIQPSPDVPNCLFERMDCEEDWLWTYKFDYVHIRMIVTAIRDPERLLQQAYDSLRPGGWIELQDADWDLLSEDGPQEDHRVSTSYLKQWFELSEVGATANGIDLHKARQYKSWLSKAGFVDVVEEKFKVPCTPWPEDSKAQFVGEWMRVNYLSGLRGVAYKMLRSAGMAPEVIEDFISATRDEVKYGNIRGYTPWYTVYGRKPFDGETNPLTSDS</sequence>
<dbReference type="PANTHER" id="PTHR43591">
    <property type="entry name" value="METHYLTRANSFERASE"/>
    <property type="match status" value="1"/>
</dbReference>
<dbReference type="SUPFAM" id="SSF53335">
    <property type="entry name" value="S-adenosyl-L-methionine-dependent methyltransferases"/>
    <property type="match status" value="1"/>
</dbReference>
<dbReference type="Pfam" id="PF13489">
    <property type="entry name" value="Methyltransf_23"/>
    <property type="match status" value="1"/>
</dbReference>
<evidence type="ECO:0000313" key="3">
    <source>
        <dbReference type="EMBL" id="KAK9775662.1"/>
    </source>
</evidence>
<name>A0ABR2XPE2_9PEZI</name>
<feature type="compositionally biased region" description="Low complexity" evidence="2">
    <location>
        <begin position="80"/>
        <end position="89"/>
    </location>
</feature>
<comment type="caution">
    <text evidence="3">The sequence shown here is derived from an EMBL/GenBank/DDBJ whole genome shotgun (WGS) entry which is preliminary data.</text>
</comment>